<feature type="region of interest" description="Disordered" evidence="6">
    <location>
        <begin position="510"/>
        <end position="549"/>
    </location>
</feature>
<dbReference type="Gene3D" id="3.40.50.720">
    <property type="entry name" value="NAD(P)-binding Rossmann-like Domain"/>
    <property type="match status" value="2"/>
</dbReference>
<dbReference type="Pfam" id="PF00107">
    <property type="entry name" value="ADH_zinc_N"/>
    <property type="match status" value="1"/>
</dbReference>
<evidence type="ECO:0000313" key="8">
    <source>
        <dbReference type="EMBL" id="MEY6432355.1"/>
    </source>
</evidence>
<dbReference type="PANTHER" id="PTHR43350">
    <property type="entry name" value="NAD-DEPENDENT ALCOHOL DEHYDROGENASE"/>
    <property type="match status" value="1"/>
</dbReference>
<dbReference type="Pfam" id="PF22725">
    <property type="entry name" value="GFO_IDH_MocA_C3"/>
    <property type="match status" value="1"/>
</dbReference>
<evidence type="ECO:0000256" key="1">
    <source>
        <dbReference type="ARBA" id="ARBA00001947"/>
    </source>
</evidence>
<evidence type="ECO:0000256" key="3">
    <source>
        <dbReference type="ARBA" id="ARBA00022723"/>
    </source>
</evidence>
<dbReference type="Pfam" id="PF08240">
    <property type="entry name" value="ADH_N"/>
    <property type="match status" value="1"/>
</dbReference>
<evidence type="ECO:0000259" key="7">
    <source>
        <dbReference type="SMART" id="SM00829"/>
    </source>
</evidence>
<keyword evidence="9" id="KW-1185">Reference proteome</keyword>
<dbReference type="EMBL" id="JBDKXB010000007">
    <property type="protein sequence ID" value="MEY6432355.1"/>
    <property type="molecule type" value="Genomic_DNA"/>
</dbReference>
<comment type="cofactor">
    <cofactor evidence="1">
        <name>Zn(2+)</name>
        <dbReference type="ChEBI" id="CHEBI:29105"/>
    </cofactor>
</comment>
<dbReference type="PANTHER" id="PTHR43350:SF19">
    <property type="entry name" value="D-GULOSIDE 3-DEHYDROGENASE"/>
    <property type="match status" value="1"/>
</dbReference>
<dbReference type="Gene3D" id="3.90.180.10">
    <property type="entry name" value="Medium-chain alcohol dehydrogenases, catalytic domain"/>
    <property type="match status" value="2"/>
</dbReference>
<dbReference type="CDD" id="cd08255">
    <property type="entry name" value="2-desacetyl-2-hydroxyethyl_bacteriochlorophyllide_like"/>
    <property type="match status" value="1"/>
</dbReference>
<dbReference type="InterPro" id="IPR013149">
    <property type="entry name" value="ADH-like_C"/>
</dbReference>
<proteinExistence type="inferred from homology"/>
<dbReference type="InterPro" id="IPR011032">
    <property type="entry name" value="GroES-like_sf"/>
</dbReference>
<dbReference type="InterPro" id="IPR055170">
    <property type="entry name" value="GFO_IDH_MocA-like_dom"/>
</dbReference>
<dbReference type="SUPFAM" id="SSF50129">
    <property type="entry name" value="GroES-like"/>
    <property type="match status" value="1"/>
</dbReference>
<accession>A0ABV4BIR8</accession>
<gene>
    <name evidence="8" type="ORF">ABC977_08045</name>
</gene>
<feature type="compositionally biased region" description="Low complexity" evidence="6">
    <location>
        <begin position="510"/>
        <end position="521"/>
    </location>
</feature>
<feature type="compositionally biased region" description="Pro residues" evidence="6">
    <location>
        <begin position="532"/>
        <end position="545"/>
    </location>
</feature>
<dbReference type="SUPFAM" id="SSF55347">
    <property type="entry name" value="Glyceraldehyde-3-phosphate dehydrogenase-like, C-terminal domain"/>
    <property type="match status" value="1"/>
</dbReference>
<keyword evidence="5" id="KW-0560">Oxidoreductase</keyword>
<dbReference type="RefSeq" id="WP_369666737.1">
    <property type="nucleotide sequence ID" value="NZ_JBDKXB010000007.1"/>
</dbReference>
<comment type="caution">
    <text evidence="8">The sequence shown here is derived from an EMBL/GenBank/DDBJ whole genome shotgun (WGS) entry which is preliminary data.</text>
</comment>
<sequence>MKQILQNMQNGTTEVVEAPSPRAGAGQLLIQTRRSLISAGTERMLVDFGKANLVDKARQQPEKVRMVLDKVRTDGLMTTVDAVRSKLAQPIPLGYCNAGVVVEVGAGVADLKPGDRVASNGSHADLVRVPRNLCARIPDGVDDESAAFTVLASIGLQGIRLAQPTLGEAFVVTGVGLIGLATVQLLRAHGCRVLAIDFDADKLALAARFGAAVCNPGRGEDPVAAGLAFSAGRGVDGVIITASTASSDPVSQAARMSRKRGRIVLVGVTGLELNRSEFYEKELSFQVSCSYGPGRYDPLYEVQGQDYPFGFVRWTEQRNFEAVLELMADGRLDVKPLISHRFAFAEAPAAYGVLTEDKRALGILLEYPEAPAETLRVRTVSLAVGERAADAEPAAPVCGFIGAGNYASRVLIPAFKAAGARFKTIVTSGGVSGVVHGRAAGFDEASTDLAAMLADPAINTVAIVTRHDLHAPFVAKALAAGKHVFVEKPLCLTLEELAEIERVYARVSGSASPASSSATGGDAEGPHDAPGAPTPEPGSAPPPEGNAPIANAAVRGRSAAHGPAPLLMVGFNRRFAPHVQKMKTLLDAVSEPKSFIMTMNAGAIPADHWTQDRAVGGGRIIGEACHFIDLMRFLAGSPIVSLQARAMGAAPGVAVTEDKAALLLGFADGSFGTIHYLANGAASFPKERIEVFCAGRVLQLDNFRRLTGYGWPGFKGLNLWRQDKGQKACAAAFLNAIAEGRPAPIPPDEIFEVARVSIEAAEMVRV</sequence>
<feature type="domain" description="Enoyl reductase (ER)" evidence="7">
    <location>
        <begin position="3"/>
        <end position="361"/>
    </location>
</feature>
<reference evidence="8 9" key="1">
    <citation type="submission" date="2024-05" db="EMBL/GenBank/DDBJ databases">
        <title>Genome Sequence and Characterization of the New Strain Purple Sulfur Bacterium of Genus Thioalkalicoccus.</title>
        <authorList>
            <person name="Bryantseva I.A."/>
            <person name="Kyndt J.A."/>
            <person name="Imhoff J.F."/>
        </authorList>
    </citation>
    <scope>NUCLEOTIDE SEQUENCE [LARGE SCALE GENOMIC DNA]</scope>
    <source>
        <strain evidence="8 9">Um2</strain>
    </source>
</reference>
<feature type="region of interest" description="Disordered" evidence="6">
    <location>
        <begin position="1"/>
        <end position="20"/>
    </location>
</feature>
<keyword evidence="3" id="KW-0479">Metal-binding</keyword>
<dbReference type="InterPro" id="IPR000683">
    <property type="entry name" value="Gfo/Idh/MocA-like_OxRdtase_N"/>
</dbReference>
<evidence type="ECO:0000256" key="4">
    <source>
        <dbReference type="ARBA" id="ARBA00022833"/>
    </source>
</evidence>
<dbReference type="SUPFAM" id="SSF51735">
    <property type="entry name" value="NAD(P)-binding Rossmann-fold domains"/>
    <property type="match status" value="2"/>
</dbReference>
<keyword evidence="4" id="KW-0862">Zinc</keyword>
<dbReference type="InterPro" id="IPR020843">
    <property type="entry name" value="ER"/>
</dbReference>
<comment type="similarity">
    <text evidence="2">Belongs to the zinc-containing alcohol dehydrogenase family.</text>
</comment>
<organism evidence="8 9">
    <name type="scientific">Thioalkalicoccus limnaeus</name>
    <dbReference type="NCBI Taxonomy" id="120681"/>
    <lineage>
        <taxon>Bacteria</taxon>
        <taxon>Pseudomonadati</taxon>
        <taxon>Pseudomonadota</taxon>
        <taxon>Gammaproteobacteria</taxon>
        <taxon>Chromatiales</taxon>
        <taxon>Chromatiaceae</taxon>
        <taxon>Thioalkalicoccus</taxon>
    </lineage>
</organism>
<feature type="compositionally biased region" description="Polar residues" evidence="6">
    <location>
        <begin position="1"/>
        <end position="13"/>
    </location>
</feature>
<dbReference type="Pfam" id="PF01408">
    <property type="entry name" value="GFO_IDH_MocA"/>
    <property type="match status" value="1"/>
</dbReference>
<dbReference type="InterPro" id="IPR036291">
    <property type="entry name" value="NAD(P)-bd_dom_sf"/>
</dbReference>
<evidence type="ECO:0000256" key="6">
    <source>
        <dbReference type="SAM" id="MobiDB-lite"/>
    </source>
</evidence>
<dbReference type="InterPro" id="IPR013154">
    <property type="entry name" value="ADH-like_N"/>
</dbReference>
<name>A0ABV4BIR8_9GAMM</name>
<evidence type="ECO:0000313" key="9">
    <source>
        <dbReference type="Proteomes" id="UP001564408"/>
    </source>
</evidence>
<dbReference type="SMART" id="SM00829">
    <property type="entry name" value="PKS_ER"/>
    <property type="match status" value="1"/>
</dbReference>
<dbReference type="Proteomes" id="UP001564408">
    <property type="component" value="Unassembled WGS sequence"/>
</dbReference>
<evidence type="ECO:0000256" key="2">
    <source>
        <dbReference type="ARBA" id="ARBA00008072"/>
    </source>
</evidence>
<protein>
    <submittedName>
        <fullName evidence="8">Bi-domain-containing oxidoreductase</fullName>
    </submittedName>
</protein>
<evidence type="ECO:0000256" key="5">
    <source>
        <dbReference type="ARBA" id="ARBA00023002"/>
    </source>
</evidence>
<dbReference type="Gene3D" id="3.30.360.10">
    <property type="entry name" value="Dihydrodipicolinate Reductase, domain 2"/>
    <property type="match status" value="1"/>
</dbReference>